<feature type="active site" description="Proton donor" evidence="8 9">
    <location>
        <position position="99"/>
    </location>
</feature>
<proteinExistence type="inferred from homology"/>
<comment type="function">
    <text evidence="8">Catalyzes a trans-dehydration via an enolate intermediate.</text>
</comment>
<keyword evidence="13" id="KW-1185">Reference proteome</keyword>
<evidence type="ECO:0000256" key="10">
    <source>
        <dbReference type="PIRSR" id="PIRSR001399-2"/>
    </source>
</evidence>
<comment type="pathway">
    <text evidence="2 8">Metabolic intermediate biosynthesis; chorismate biosynthesis; chorismate from D-erythrose 4-phosphate and phosphoenolpyruvate: step 3/7.</text>
</comment>
<feature type="binding site" evidence="8 10">
    <location>
        <position position="79"/>
    </location>
    <ligand>
        <name>substrate</name>
    </ligand>
</feature>
<dbReference type="UniPathway" id="UPA00053">
    <property type="reaction ID" value="UER00086"/>
</dbReference>
<reference evidence="12 13" key="1">
    <citation type="submission" date="2016-10" db="EMBL/GenBank/DDBJ databases">
        <authorList>
            <person name="de Groot N.N."/>
        </authorList>
    </citation>
    <scope>NUCLEOTIDE SEQUENCE [LARGE SCALE GENOMIC DNA]</scope>
    <source>
        <strain evidence="12 13">DSM 18346</strain>
    </source>
</reference>
<evidence type="ECO:0000256" key="11">
    <source>
        <dbReference type="PIRSR" id="PIRSR001399-3"/>
    </source>
</evidence>
<evidence type="ECO:0000256" key="5">
    <source>
        <dbReference type="ARBA" id="ARBA00012060"/>
    </source>
</evidence>
<dbReference type="GO" id="GO:0008652">
    <property type="term" value="P:amino acid biosynthetic process"/>
    <property type="evidence" value="ECO:0007669"/>
    <property type="project" value="UniProtKB-KW"/>
</dbReference>
<gene>
    <name evidence="8" type="primary">aroQ</name>
    <name evidence="12" type="ORF">SAMN05660472_01479</name>
</gene>
<dbReference type="InterPro" id="IPR036441">
    <property type="entry name" value="DHquinase_II_sf"/>
</dbReference>
<evidence type="ECO:0000256" key="4">
    <source>
        <dbReference type="ARBA" id="ARBA00011193"/>
    </source>
</evidence>
<evidence type="ECO:0000256" key="2">
    <source>
        <dbReference type="ARBA" id="ARBA00004902"/>
    </source>
</evidence>
<feature type="binding site" evidence="8 10">
    <location>
        <position position="110"/>
    </location>
    <ligand>
        <name>substrate</name>
    </ligand>
</feature>
<dbReference type="PANTHER" id="PTHR21272:SF3">
    <property type="entry name" value="CATABOLIC 3-DEHYDROQUINASE"/>
    <property type="match status" value="1"/>
</dbReference>
<dbReference type="GO" id="GO:0009423">
    <property type="term" value="P:chorismate biosynthetic process"/>
    <property type="evidence" value="ECO:0007669"/>
    <property type="project" value="UniProtKB-UniRule"/>
</dbReference>
<comment type="catalytic activity">
    <reaction evidence="1 8">
        <text>3-dehydroquinate = 3-dehydroshikimate + H2O</text>
        <dbReference type="Rhea" id="RHEA:21096"/>
        <dbReference type="ChEBI" id="CHEBI:15377"/>
        <dbReference type="ChEBI" id="CHEBI:16630"/>
        <dbReference type="ChEBI" id="CHEBI:32364"/>
        <dbReference type="EC" id="4.2.1.10"/>
    </reaction>
</comment>
<feature type="active site" description="Proton acceptor" evidence="8 9">
    <location>
        <position position="23"/>
    </location>
</feature>
<feature type="site" description="Transition state stabilizer" evidence="8 11">
    <location>
        <position position="18"/>
    </location>
</feature>
<dbReference type="GO" id="GO:0019631">
    <property type="term" value="P:quinate catabolic process"/>
    <property type="evidence" value="ECO:0007669"/>
    <property type="project" value="TreeGrafter"/>
</dbReference>
<dbReference type="CDD" id="cd00466">
    <property type="entry name" value="DHQase_II"/>
    <property type="match status" value="1"/>
</dbReference>
<evidence type="ECO:0000313" key="12">
    <source>
        <dbReference type="EMBL" id="SDK51698.1"/>
    </source>
</evidence>
<keyword evidence="7 8" id="KW-0456">Lyase</keyword>
<evidence type="ECO:0000256" key="6">
    <source>
        <dbReference type="ARBA" id="ARBA00023141"/>
    </source>
</evidence>
<comment type="similarity">
    <text evidence="3 8">Belongs to the type-II 3-dehydroquinase family.</text>
</comment>
<organism evidence="12 13">
    <name type="scientific">Natronincola ferrireducens</name>
    <dbReference type="NCBI Taxonomy" id="393762"/>
    <lineage>
        <taxon>Bacteria</taxon>
        <taxon>Bacillati</taxon>
        <taxon>Bacillota</taxon>
        <taxon>Clostridia</taxon>
        <taxon>Peptostreptococcales</taxon>
        <taxon>Natronincolaceae</taxon>
        <taxon>Natronincola</taxon>
    </lineage>
</organism>
<feature type="binding site" evidence="8 10">
    <location>
        <begin position="100"/>
        <end position="101"/>
    </location>
    <ligand>
        <name>substrate</name>
    </ligand>
</feature>
<dbReference type="NCBIfam" id="TIGR01088">
    <property type="entry name" value="aroQ"/>
    <property type="match status" value="1"/>
</dbReference>
<dbReference type="AlphaFoldDB" id="A0A1G9CJ92"/>
<sequence length="144" mass="15957">MEKYLVVHGPNLNLLGMREPGIYGTMTLQQINEILLAEAAKHNVKLDILQSNNEGEIIDFLHGNRDVDGIIINPAAYSHYSIAIHDAIKAVAIPTVEVHLSNIHSREEFRAKSVTASVCIGQISGFGYYSYILGLYALIQHNRS</sequence>
<dbReference type="Gene3D" id="3.40.50.9100">
    <property type="entry name" value="Dehydroquinase, class II"/>
    <property type="match status" value="1"/>
</dbReference>
<evidence type="ECO:0000256" key="9">
    <source>
        <dbReference type="PIRSR" id="PIRSR001399-1"/>
    </source>
</evidence>
<dbReference type="NCBIfam" id="NF003807">
    <property type="entry name" value="PRK05395.1-4"/>
    <property type="match status" value="1"/>
</dbReference>
<dbReference type="OrthoDB" id="9790793at2"/>
<dbReference type="PIRSF" id="PIRSF001399">
    <property type="entry name" value="DHquinase_II"/>
    <property type="match status" value="1"/>
</dbReference>
<dbReference type="Proteomes" id="UP000198718">
    <property type="component" value="Unassembled WGS sequence"/>
</dbReference>
<accession>A0A1G9CJ92</accession>
<feature type="binding site" evidence="8 10">
    <location>
        <position position="86"/>
    </location>
    <ligand>
        <name>substrate</name>
    </ligand>
</feature>
<evidence type="ECO:0000256" key="3">
    <source>
        <dbReference type="ARBA" id="ARBA00011037"/>
    </source>
</evidence>
<dbReference type="Pfam" id="PF01220">
    <property type="entry name" value="DHquinase_II"/>
    <property type="match status" value="1"/>
</dbReference>
<dbReference type="EC" id="4.2.1.10" evidence="5 8"/>
<evidence type="ECO:0000256" key="8">
    <source>
        <dbReference type="HAMAP-Rule" id="MF_00169"/>
    </source>
</evidence>
<name>A0A1G9CJ92_9FIRM</name>
<evidence type="ECO:0000256" key="7">
    <source>
        <dbReference type="ARBA" id="ARBA00023239"/>
    </source>
</evidence>
<keyword evidence="8" id="KW-0028">Amino-acid biosynthesis</keyword>
<dbReference type="NCBIfam" id="NF003806">
    <property type="entry name" value="PRK05395.1-3"/>
    <property type="match status" value="1"/>
</dbReference>
<dbReference type="InterPro" id="IPR018509">
    <property type="entry name" value="DHquinase_II_CS"/>
</dbReference>
<dbReference type="GO" id="GO:0009073">
    <property type="term" value="P:aromatic amino acid family biosynthetic process"/>
    <property type="evidence" value="ECO:0007669"/>
    <property type="project" value="UniProtKB-KW"/>
</dbReference>
<protein>
    <recommendedName>
        <fullName evidence="5 8">3-dehydroquinate dehydratase</fullName>
        <shortName evidence="8">3-dehydroquinase</shortName>
        <ecNumber evidence="5 8">4.2.1.10</ecNumber>
    </recommendedName>
    <alternativeName>
        <fullName evidence="8">Type II DHQase</fullName>
    </alternativeName>
</protein>
<dbReference type="PROSITE" id="PS01029">
    <property type="entry name" value="DEHYDROQUINASE_II"/>
    <property type="match status" value="1"/>
</dbReference>
<evidence type="ECO:0000256" key="1">
    <source>
        <dbReference type="ARBA" id="ARBA00001864"/>
    </source>
</evidence>
<dbReference type="HAMAP" id="MF_00169">
    <property type="entry name" value="AroQ"/>
    <property type="match status" value="1"/>
</dbReference>
<dbReference type="SUPFAM" id="SSF52304">
    <property type="entry name" value="Type II 3-dehydroquinate dehydratase"/>
    <property type="match status" value="1"/>
</dbReference>
<dbReference type="RefSeq" id="WP_090552829.1">
    <property type="nucleotide sequence ID" value="NZ_FNFP01000002.1"/>
</dbReference>
<dbReference type="GO" id="GO:0003855">
    <property type="term" value="F:3-dehydroquinate dehydratase activity"/>
    <property type="evidence" value="ECO:0007669"/>
    <property type="project" value="UniProtKB-UniRule"/>
</dbReference>
<dbReference type="EMBL" id="FNFP01000002">
    <property type="protein sequence ID" value="SDK51698.1"/>
    <property type="molecule type" value="Genomic_DNA"/>
</dbReference>
<keyword evidence="6 8" id="KW-0057">Aromatic amino acid biosynthesis</keyword>
<dbReference type="STRING" id="393762.SAMN05660472_01479"/>
<evidence type="ECO:0000313" key="13">
    <source>
        <dbReference type="Proteomes" id="UP000198718"/>
    </source>
</evidence>
<dbReference type="InterPro" id="IPR001874">
    <property type="entry name" value="DHquinase_II"/>
</dbReference>
<dbReference type="PANTHER" id="PTHR21272">
    <property type="entry name" value="CATABOLIC 3-DEHYDROQUINASE"/>
    <property type="match status" value="1"/>
</dbReference>
<dbReference type="NCBIfam" id="NF003805">
    <property type="entry name" value="PRK05395.1-2"/>
    <property type="match status" value="1"/>
</dbReference>
<comment type="subunit">
    <text evidence="4 8">Homododecamer.</text>
</comment>
<feature type="binding site" evidence="8 10">
    <location>
        <position position="73"/>
    </location>
    <ligand>
        <name>substrate</name>
    </ligand>
</feature>